<feature type="compositionally biased region" description="Polar residues" evidence="5">
    <location>
        <begin position="602"/>
        <end position="616"/>
    </location>
</feature>
<protein>
    <submittedName>
        <fullName evidence="9">Rib/alpha-like repeat protein</fullName>
    </submittedName>
</protein>
<accession>A0A3G6J952</accession>
<dbReference type="SUPFAM" id="SSF49313">
    <property type="entry name" value="Cadherin-like"/>
    <property type="match status" value="1"/>
</dbReference>
<dbReference type="InterPro" id="IPR044055">
    <property type="entry name" value="RibLong"/>
</dbReference>
<dbReference type="PANTHER" id="PTHR10199">
    <property type="entry name" value="THROMBOSPONDIN"/>
    <property type="match status" value="1"/>
</dbReference>
<feature type="compositionally biased region" description="Basic and acidic residues" evidence="5">
    <location>
        <begin position="822"/>
        <end position="836"/>
    </location>
</feature>
<dbReference type="CDD" id="cd00146">
    <property type="entry name" value="PKD"/>
    <property type="match status" value="1"/>
</dbReference>
<dbReference type="InterPro" id="IPR019931">
    <property type="entry name" value="LPXTG_anchor"/>
</dbReference>
<proteinExistence type="predicted"/>
<feature type="region of interest" description="Disordered" evidence="5">
    <location>
        <begin position="1182"/>
        <end position="1376"/>
    </location>
</feature>
<feature type="compositionally biased region" description="Acidic residues" evidence="5">
    <location>
        <begin position="767"/>
        <end position="785"/>
    </location>
</feature>
<evidence type="ECO:0000256" key="5">
    <source>
        <dbReference type="SAM" id="MobiDB-lite"/>
    </source>
</evidence>
<keyword evidence="4" id="KW-0572">Peptidoglycan-anchor</keyword>
<dbReference type="InterPro" id="IPR015919">
    <property type="entry name" value="Cadherin-like_sf"/>
</dbReference>
<evidence type="ECO:0000256" key="3">
    <source>
        <dbReference type="ARBA" id="ARBA00022729"/>
    </source>
</evidence>
<keyword evidence="3 7" id="KW-0732">Signal</keyword>
<feature type="domain" description="Gram-positive cocci surface proteins LPxTG" evidence="8">
    <location>
        <begin position="1842"/>
        <end position="1875"/>
    </location>
</feature>
<feature type="region of interest" description="Disordered" evidence="5">
    <location>
        <begin position="602"/>
        <end position="658"/>
    </location>
</feature>
<keyword evidence="1" id="KW-0134">Cell wall</keyword>
<dbReference type="OrthoDB" id="3263634at2"/>
<dbReference type="SUPFAM" id="SSF103647">
    <property type="entry name" value="TSP type-3 repeat"/>
    <property type="match status" value="2"/>
</dbReference>
<dbReference type="PROSITE" id="PS50847">
    <property type="entry name" value="GRAM_POS_ANCHORING"/>
    <property type="match status" value="1"/>
</dbReference>
<dbReference type="Pfam" id="PF05345">
    <property type="entry name" value="He_PIG"/>
    <property type="match status" value="1"/>
</dbReference>
<dbReference type="GO" id="GO:0005975">
    <property type="term" value="P:carbohydrate metabolic process"/>
    <property type="evidence" value="ECO:0007669"/>
    <property type="project" value="UniProtKB-ARBA"/>
</dbReference>
<keyword evidence="10" id="KW-1185">Reference proteome</keyword>
<evidence type="ECO:0000256" key="1">
    <source>
        <dbReference type="ARBA" id="ARBA00022512"/>
    </source>
</evidence>
<dbReference type="Gene3D" id="4.10.1080.10">
    <property type="entry name" value="TSP type-3 repeat"/>
    <property type="match status" value="2"/>
</dbReference>
<dbReference type="NCBIfam" id="NF038186">
    <property type="entry name" value="YPDG_rpt"/>
    <property type="match status" value="3"/>
</dbReference>
<feature type="region of interest" description="Disordered" evidence="5">
    <location>
        <begin position="1808"/>
        <end position="1832"/>
    </location>
</feature>
<dbReference type="Pfam" id="PF18957">
    <property type="entry name" value="RibLong"/>
    <property type="match status" value="4"/>
</dbReference>
<dbReference type="InterPro" id="IPR013783">
    <property type="entry name" value="Ig-like_fold"/>
</dbReference>
<feature type="compositionally biased region" description="Acidic residues" evidence="5">
    <location>
        <begin position="1266"/>
        <end position="1277"/>
    </location>
</feature>
<evidence type="ECO:0000313" key="10">
    <source>
        <dbReference type="Proteomes" id="UP000269019"/>
    </source>
</evidence>
<feature type="region of interest" description="Disordered" evidence="5">
    <location>
        <begin position="1002"/>
        <end position="1169"/>
    </location>
</feature>
<dbReference type="GO" id="GO:0016020">
    <property type="term" value="C:membrane"/>
    <property type="evidence" value="ECO:0007669"/>
    <property type="project" value="InterPro"/>
</dbReference>
<feature type="signal peptide" evidence="7">
    <location>
        <begin position="1"/>
        <end position="30"/>
    </location>
</feature>
<evidence type="ECO:0000313" key="9">
    <source>
        <dbReference type="EMBL" id="AZA14597.1"/>
    </source>
</evidence>
<evidence type="ECO:0000259" key="8">
    <source>
        <dbReference type="PROSITE" id="PS50847"/>
    </source>
</evidence>
<feature type="compositionally biased region" description="Acidic residues" evidence="5">
    <location>
        <begin position="748"/>
        <end position="759"/>
    </location>
</feature>
<keyword evidence="6" id="KW-0472">Membrane</keyword>
<evidence type="ECO:0000256" key="4">
    <source>
        <dbReference type="ARBA" id="ARBA00023088"/>
    </source>
</evidence>
<evidence type="ECO:0000256" key="7">
    <source>
        <dbReference type="SAM" id="SignalP"/>
    </source>
</evidence>
<feature type="compositionally biased region" description="Basic and acidic residues" evidence="5">
    <location>
        <begin position="1307"/>
        <end position="1324"/>
    </location>
</feature>
<feature type="compositionally biased region" description="Acidic residues" evidence="5">
    <location>
        <begin position="1026"/>
        <end position="1040"/>
    </location>
</feature>
<evidence type="ECO:0000256" key="6">
    <source>
        <dbReference type="SAM" id="Phobius"/>
    </source>
</evidence>
<reference evidence="9 10" key="1">
    <citation type="submission" date="2018-11" db="EMBL/GenBank/DDBJ databases">
        <authorList>
            <person name="Kleinhagauer T."/>
            <person name="Glaeser S.P."/>
            <person name="Spergser J."/>
            <person name="Ruckert C."/>
            <person name="Kaempfer P."/>
            <person name="Busse H.-J."/>
        </authorList>
    </citation>
    <scope>NUCLEOTIDE SEQUENCE [LARGE SCALE GENOMIC DNA]</scope>
    <source>
        <strain evidence="9 10">200CH</strain>
    </source>
</reference>
<sequence length="1875" mass="193912" precursor="true">MKPNRTRMVGKRAIVSLVASLSIAAGSVMVAPSLQVPAYAMTPAEADSTWELPPNATVVDSAIIGSGITYDDKTAADAFRMQLNYRAAASPEAQGINWVYLRFDPRLAPYIESINGKTEASGQAGSGVDVLYERFGEKVTPDTPATINWTTGAPEGDAKDPYANDGNVWRFVNDSHHTRAQLGNTNPTKRTLVSGNWGIYSNLPLQSTNYTTNIDVKLSKPIDEIVKEVGDDIFWAQSRWQGNQPAKNQVSVDKDSFNRGTTINFGTEQGPMAGDSNWLVAQAYNKLSFNYMGQMVDPDKKQRQTSDADTTVMRVDMVQPHGVASMRTAVGINKPLDFHVRLSPNLVDALKGPVRVSQFYRSSAVPDGEAGEVPLIIDPELFEQNGGEVIITTRPEMQGKPGVFFYESDDPSLNKRAFNPEASSPADSSTVIDAPLDLSKLTSLQCGDASAVVNGEINTWITDREKGVERTIRYGFADSYFSVKSTPAPTITTADEDGTTGKIQDTAKSISGTATPGTKVTIVANNTKNPDESKTLGTVIAEDSGTFTVDFGKTLKELGITEADYELVAVAAAESTLPSCTTPVKISSIDLNTKFEVSYPDSVTVNSGETQTSAPQLTKEDGSPVSDSDKPVESYTLGELPKRVTSDPEAAKKDPTKALVTIDPATGVVTITPGKEFPAGKVTVPVTVVYTDKTEDTTNATFQVINPDGDLDGDGIPNSKDPDADGDGVSNSDEVAAGLDPYNRDSDGDGVTDGDEDSDGDGKTNAEESEVPAGESEDKDNDGLADPDVTDKDNDGKADLVDKDGADNTDISYPAGSVKPGESTDLKPDISNKDGSEGLPEGTKVTVDDSGLPEGVKVSVDPESGVVTVEVGDGVPAGTEIEVPVTVTYPDGSKDTTNAKVTVEDKASAEQGDSTNPVISDTQDKTLYEGARLGEDVTIAKVSDNKPGVTATVDGLPNGVTATVKEDGSVVISGTPADGSAGDYTVTITATDAAGNKTTETVKITVKDKIDPNGDLDDDGIKNSEDPDADGDGVNNDDELATGLDPANPDTDGDGTRDGDEDTDDDGKKNSDESVVPKGEDGKDQPVTDTDGDGLGNTGITDTNNNKKPDLNDSQAQDTNVTYPAGSVKPGESTDLKPDISNKDGSEGLPEGTKVTIDDSGLPEGVKVSVDPETGVVTVEVGDGVPAGTKIEVPVTVTYPDGSKDTTTASVKVDKKDGSPSTVDPDGDLDGDGIPNSKDPDADGDGVSNSDEVAAGLDPYNRDSDGDGVTDGDEDSDGDGKTNAEESEVPAGESEDKDNDGLADPDVTDKDNDGKADLVDKDGADNTDISYPAGSVKPGESTDLKPDISNKDGSEGLPEGTKVTIDDSGLPEGVKVSVDPETGVVTVEVGDGVPAGTKIEVPVTVTYPDGSKDTTNTKVTVIDPDGDLDGDGIPNSKDPDIDGDGVNNSDEVAAGLDPYNRDSDGDGVTDGDEDTDGDGIDNATESEVKQDDTGKDIPVTDTDGDGMGDPGITDKDGNGVSDVVQAQVHYGLIAVARPATGANTSAKNVLVVEKKSVTRALPETVSNVVIDPSWTAPQGVTATVDADGDVVLTVTNDADLYDETAPLQVPVIVTFTYGRVSNVTADFIIYDAAAVAPEGDLDGDGIPNAQDPDIDGDGVNNSDEIAAGLDPFDKDTGNTGKTDGDKDNDEDGLNNDSESYVPAGSVEDTDGDGIADPGITDQNGNGIADLVDKDSVKAIADGEPEEDGGLSSKIKGSLGSAGGSSAGSILPVVLGLGALAGIIGLIANNPDLVAMVNGQFLPGAPAPAVEPAPAPAPADQVPGPSKGLVKQPARDGASNAVLAVTGANVTGVGVVGLLAMVLGGLLVFARKRRNS</sequence>
<dbReference type="GO" id="GO:0005509">
    <property type="term" value="F:calcium ion binding"/>
    <property type="evidence" value="ECO:0007669"/>
    <property type="project" value="InterPro"/>
</dbReference>
<feature type="compositionally biased region" description="Basic and acidic residues" evidence="5">
    <location>
        <begin position="640"/>
        <end position="656"/>
    </location>
</feature>
<organism evidence="9 10">
    <name type="scientific">Corynebacterium choanae</name>
    <dbReference type="NCBI Taxonomy" id="1862358"/>
    <lineage>
        <taxon>Bacteria</taxon>
        <taxon>Bacillati</taxon>
        <taxon>Actinomycetota</taxon>
        <taxon>Actinomycetes</taxon>
        <taxon>Mycobacteriales</taxon>
        <taxon>Corynebacteriaceae</taxon>
        <taxon>Corynebacterium</taxon>
    </lineage>
</organism>
<dbReference type="InterPro" id="IPR028974">
    <property type="entry name" value="TSP_type-3_rpt"/>
</dbReference>
<feature type="compositionally biased region" description="Basic and acidic residues" evidence="5">
    <location>
        <begin position="789"/>
        <end position="806"/>
    </location>
</feature>
<dbReference type="Proteomes" id="UP000269019">
    <property type="component" value="Chromosome"/>
</dbReference>
<keyword evidence="6" id="KW-1133">Transmembrane helix</keyword>
<dbReference type="KEGG" id="ccho:CCHOA_11100"/>
<feature type="compositionally biased region" description="Acidic residues" evidence="5">
    <location>
        <begin position="1465"/>
        <end position="1479"/>
    </location>
</feature>
<dbReference type="PANTHER" id="PTHR10199:SF119">
    <property type="entry name" value="RE20510P"/>
    <property type="match status" value="1"/>
</dbReference>
<evidence type="ECO:0000256" key="2">
    <source>
        <dbReference type="ARBA" id="ARBA00022525"/>
    </source>
</evidence>
<feature type="transmembrane region" description="Helical" evidence="6">
    <location>
        <begin position="1840"/>
        <end position="1869"/>
    </location>
</feature>
<keyword evidence="6" id="KW-0812">Transmembrane</keyword>
<feature type="compositionally biased region" description="Basic and acidic residues" evidence="5">
    <location>
        <begin position="1486"/>
        <end position="1495"/>
    </location>
</feature>
<feature type="compositionally biased region" description="Basic and acidic residues" evidence="5">
    <location>
        <begin position="618"/>
        <end position="632"/>
    </location>
</feature>
<feature type="compositionally biased region" description="Polar residues" evidence="5">
    <location>
        <begin position="1112"/>
        <end position="1122"/>
    </location>
</feature>
<feature type="region of interest" description="Disordered" evidence="5">
    <location>
        <begin position="1641"/>
        <end position="1728"/>
    </location>
</feature>
<feature type="compositionally biased region" description="Basic and acidic residues" evidence="5">
    <location>
        <begin position="1340"/>
        <end position="1354"/>
    </location>
</feature>
<feature type="compositionally biased region" description="Acidic residues" evidence="5">
    <location>
        <begin position="1285"/>
        <end position="1303"/>
    </location>
</feature>
<gene>
    <name evidence="9" type="ORF">CCHOA_11100</name>
</gene>
<feature type="compositionally biased region" description="Basic and acidic residues" evidence="5">
    <location>
        <begin position="1132"/>
        <end position="1146"/>
    </location>
</feature>
<feature type="chain" id="PRO_5039516531" evidence="7">
    <location>
        <begin position="31"/>
        <end position="1875"/>
    </location>
</feature>
<name>A0A3G6J952_9CORY</name>
<dbReference type="RefSeq" id="WP_123930152.1">
    <property type="nucleotide sequence ID" value="NZ_CP033896.1"/>
</dbReference>
<keyword evidence="2" id="KW-0964">Secreted</keyword>
<feature type="region of interest" description="Disordered" evidence="5">
    <location>
        <begin position="1406"/>
        <end position="1519"/>
    </location>
</feature>
<dbReference type="Gene3D" id="2.60.40.10">
    <property type="entry name" value="Immunoglobulins"/>
    <property type="match status" value="1"/>
</dbReference>
<feature type="region of interest" description="Disordered" evidence="5">
    <location>
        <begin position="700"/>
        <end position="865"/>
    </location>
</feature>
<dbReference type="EMBL" id="CP033896">
    <property type="protein sequence ID" value="AZA14597.1"/>
    <property type="molecule type" value="Genomic_DNA"/>
</dbReference>